<dbReference type="AlphaFoldDB" id="M6VGQ3"/>
<evidence type="ECO:0000256" key="1">
    <source>
        <dbReference type="SAM" id="Phobius"/>
    </source>
</evidence>
<evidence type="ECO:0000313" key="3">
    <source>
        <dbReference type="Proteomes" id="UP000012112"/>
    </source>
</evidence>
<dbReference type="EMBL" id="AKWD02000057">
    <property type="protein sequence ID" value="EMO52329.1"/>
    <property type="molecule type" value="Genomic_DNA"/>
</dbReference>
<feature type="transmembrane region" description="Helical" evidence="1">
    <location>
        <begin position="34"/>
        <end position="55"/>
    </location>
</feature>
<accession>M6VGQ3</accession>
<evidence type="ECO:0000313" key="2">
    <source>
        <dbReference type="EMBL" id="EMO52329.1"/>
    </source>
</evidence>
<feature type="transmembrane region" description="Helical" evidence="1">
    <location>
        <begin position="67"/>
        <end position="90"/>
    </location>
</feature>
<feature type="transmembrane region" description="Helical" evidence="1">
    <location>
        <begin position="96"/>
        <end position="118"/>
    </location>
</feature>
<proteinExistence type="predicted"/>
<dbReference type="Proteomes" id="UP000012112">
    <property type="component" value="Unassembled WGS sequence"/>
</dbReference>
<dbReference type="STRING" id="28182.GCA_001568325_01057"/>
<name>M6VGQ3_9LEPT</name>
<sequence>MFFKKYIMVFELSGPYQLRMGKNESMISYTIYKMIHIFGIFLLFTALGGVTLHVLNGGTKEFDNRKIVAITHGIGLFLILLGGFGMLARLGIIWPWPGWVVAKFIIWLAYGGLLTLVYKKPTLGKTFWFGFPLLGLLVTYIVIYKPF</sequence>
<reference evidence="2 3" key="1">
    <citation type="submission" date="2013-01" db="EMBL/GenBank/DDBJ databases">
        <authorList>
            <person name="Harkins D.M."/>
            <person name="Durkin A.S."/>
            <person name="Brinkac L.M."/>
            <person name="Haft D.H."/>
            <person name="Selengut J.D."/>
            <person name="Sanka R."/>
            <person name="DePew J."/>
            <person name="Purushe J."/>
            <person name="Matthias M.A."/>
            <person name="Vinetz J.M."/>
            <person name="Sutton G.G."/>
            <person name="Nierman W.C."/>
            <person name="Fouts D.E."/>
        </authorList>
    </citation>
    <scope>NUCLEOTIDE SEQUENCE [LARGE SCALE GENOMIC DNA]</scope>
    <source>
        <strain evidence="2 3">HAI1536</strain>
    </source>
</reference>
<protein>
    <submittedName>
        <fullName evidence="2">Uncharacterized protein</fullName>
    </submittedName>
</protein>
<keyword evidence="1" id="KW-0472">Membrane</keyword>
<organism evidence="2 3">
    <name type="scientific">Leptospira noguchii</name>
    <dbReference type="NCBI Taxonomy" id="28182"/>
    <lineage>
        <taxon>Bacteria</taxon>
        <taxon>Pseudomonadati</taxon>
        <taxon>Spirochaetota</taxon>
        <taxon>Spirochaetia</taxon>
        <taxon>Leptospirales</taxon>
        <taxon>Leptospiraceae</taxon>
        <taxon>Leptospira</taxon>
    </lineage>
</organism>
<keyword evidence="1" id="KW-1133">Transmembrane helix</keyword>
<gene>
    <name evidence="2" type="ORF">LEP1GSC172_0253</name>
</gene>
<comment type="caution">
    <text evidence="2">The sequence shown here is derived from an EMBL/GenBank/DDBJ whole genome shotgun (WGS) entry which is preliminary data.</text>
</comment>
<keyword evidence="1" id="KW-0812">Transmembrane</keyword>
<feature type="transmembrane region" description="Helical" evidence="1">
    <location>
        <begin position="127"/>
        <end position="144"/>
    </location>
</feature>